<keyword evidence="12" id="KW-0234">DNA repair</keyword>
<evidence type="ECO:0000256" key="14">
    <source>
        <dbReference type="ARBA" id="ARBA00029488"/>
    </source>
</evidence>
<evidence type="ECO:0000256" key="5">
    <source>
        <dbReference type="ARBA" id="ARBA00022722"/>
    </source>
</evidence>
<evidence type="ECO:0000256" key="10">
    <source>
        <dbReference type="ARBA" id="ARBA00022842"/>
    </source>
</evidence>
<comment type="subunit">
    <text evidence="3">Homodimer.</text>
</comment>
<keyword evidence="5" id="KW-0540">Nuclease</keyword>
<evidence type="ECO:0000256" key="9">
    <source>
        <dbReference type="ARBA" id="ARBA00022801"/>
    </source>
</evidence>
<keyword evidence="6" id="KW-0479">Metal-binding</keyword>
<dbReference type="SUPFAM" id="SSF103084">
    <property type="entry name" value="Holliday junction resolvase RusA"/>
    <property type="match status" value="1"/>
</dbReference>
<dbReference type="GO" id="GO:0006310">
    <property type="term" value="P:DNA recombination"/>
    <property type="evidence" value="ECO:0007669"/>
    <property type="project" value="UniProtKB-KW"/>
</dbReference>
<organism evidence="17">
    <name type="scientific">uncultured Caudovirales phage</name>
    <dbReference type="NCBI Taxonomy" id="2100421"/>
    <lineage>
        <taxon>Viruses</taxon>
        <taxon>Duplodnaviria</taxon>
        <taxon>Heunggongvirae</taxon>
        <taxon>Uroviricota</taxon>
        <taxon>Caudoviricetes</taxon>
        <taxon>Peduoviridae</taxon>
        <taxon>Maltschvirus</taxon>
        <taxon>Maltschvirus maltsch</taxon>
    </lineage>
</organism>
<evidence type="ECO:0000256" key="12">
    <source>
        <dbReference type="ARBA" id="ARBA00023204"/>
    </source>
</evidence>
<evidence type="ECO:0000256" key="11">
    <source>
        <dbReference type="ARBA" id="ARBA00023172"/>
    </source>
</evidence>
<dbReference type="InterPro" id="IPR008822">
    <property type="entry name" value="Endonuclease_RusA-like"/>
</dbReference>
<evidence type="ECO:0000313" key="17">
    <source>
        <dbReference type="EMBL" id="CAB4121106.1"/>
    </source>
</evidence>
<dbReference type="InterPro" id="IPR016281">
    <property type="entry name" value="Endonuclease_RusA"/>
</dbReference>
<reference evidence="17" key="1">
    <citation type="submission" date="2020-04" db="EMBL/GenBank/DDBJ databases">
        <authorList>
            <person name="Chiriac C."/>
            <person name="Salcher M."/>
            <person name="Ghai R."/>
            <person name="Kavagutti S V."/>
        </authorList>
    </citation>
    <scope>NUCLEOTIDE SEQUENCE</scope>
</reference>
<evidence type="ECO:0000256" key="3">
    <source>
        <dbReference type="ARBA" id="ARBA00011738"/>
    </source>
</evidence>
<dbReference type="InterPro" id="IPR036614">
    <property type="entry name" value="RusA-like_sf"/>
</dbReference>
<accession>A0A6J5KIY1</accession>
<dbReference type="Pfam" id="PF05866">
    <property type="entry name" value="RusA"/>
    <property type="match status" value="1"/>
</dbReference>
<evidence type="ECO:0000256" key="16">
    <source>
        <dbReference type="ARBA" id="ARBA00031953"/>
    </source>
</evidence>
<dbReference type="GO" id="GO:0008821">
    <property type="term" value="F:crossover junction DNA endonuclease activity"/>
    <property type="evidence" value="ECO:0007669"/>
    <property type="project" value="UniProtKB-EC"/>
</dbReference>
<evidence type="ECO:0000256" key="4">
    <source>
        <dbReference type="ARBA" id="ARBA00014885"/>
    </source>
</evidence>
<keyword evidence="8" id="KW-0227">DNA damage</keyword>
<sequence>MILNITLPWPPSVNTYWRTVNGRMLISADGRAYRTAVMNQILIQRKQMHFDGPLRLTIEAHRPDNRRRDLDNLFKATLDALAHAGVYEDDSQIKDLRIYWADTIGGMLVVQIDDL</sequence>
<keyword evidence="10" id="KW-0460">Magnesium</keyword>
<dbReference type="EMBL" id="LR796142">
    <property type="protein sequence ID" value="CAB4121106.1"/>
    <property type="molecule type" value="Genomic_DNA"/>
</dbReference>
<comment type="similarity">
    <text evidence="2">Belongs to the RusA family.</text>
</comment>
<evidence type="ECO:0000256" key="2">
    <source>
        <dbReference type="ARBA" id="ARBA00008865"/>
    </source>
</evidence>
<keyword evidence="11" id="KW-0233">DNA recombination</keyword>
<evidence type="ECO:0000256" key="13">
    <source>
        <dbReference type="ARBA" id="ARBA00029354"/>
    </source>
</evidence>
<dbReference type="Gene3D" id="3.30.1330.70">
    <property type="entry name" value="Holliday junction resolvase RusA"/>
    <property type="match status" value="1"/>
</dbReference>
<evidence type="ECO:0000256" key="7">
    <source>
        <dbReference type="ARBA" id="ARBA00022759"/>
    </source>
</evidence>
<keyword evidence="7" id="KW-0255">Endonuclease</keyword>
<dbReference type="PIRSF" id="PIRSF001007">
    <property type="entry name" value="RusA"/>
    <property type="match status" value="1"/>
</dbReference>
<name>A0A6J5KIY1_9CAUD</name>
<evidence type="ECO:0000256" key="8">
    <source>
        <dbReference type="ARBA" id="ARBA00022763"/>
    </source>
</evidence>
<comment type="catalytic activity">
    <reaction evidence="13">
        <text>Endonucleolytic cleavage at a junction such as a reciprocal single-stranded crossover between two homologous DNA duplexes (Holliday junction).</text>
        <dbReference type="EC" id="3.1.21.10"/>
    </reaction>
</comment>
<evidence type="ECO:0000256" key="6">
    <source>
        <dbReference type="ARBA" id="ARBA00022723"/>
    </source>
</evidence>
<evidence type="ECO:0000256" key="15">
    <source>
        <dbReference type="ARBA" id="ARBA00030920"/>
    </source>
</evidence>
<dbReference type="GO" id="GO:0000287">
    <property type="term" value="F:magnesium ion binding"/>
    <property type="evidence" value="ECO:0007669"/>
    <property type="project" value="InterPro"/>
</dbReference>
<protein>
    <recommendedName>
        <fullName evidence="4">Crossover junction endodeoxyribonuclease RusA</fullName>
        <ecNumber evidence="14">3.1.21.10</ecNumber>
    </recommendedName>
    <alternativeName>
        <fullName evidence="15">Holliday junction nuclease RusA</fullName>
    </alternativeName>
    <alternativeName>
        <fullName evidence="16">Holliday junction resolvase</fullName>
    </alternativeName>
</protein>
<proteinExistence type="inferred from homology"/>
<comment type="cofactor">
    <cofactor evidence="1">
        <name>Mg(2+)</name>
        <dbReference type="ChEBI" id="CHEBI:18420"/>
    </cofactor>
</comment>
<dbReference type="GO" id="GO:0006281">
    <property type="term" value="P:DNA repair"/>
    <property type="evidence" value="ECO:0007669"/>
    <property type="project" value="UniProtKB-KW"/>
</dbReference>
<gene>
    <name evidence="17" type="ORF">UFOVP10_30</name>
</gene>
<evidence type="ECO:0000256" key="1">
    <source>
        <dbReference type="ARBA" id="ARBA00001946"/>
    </source>
</evidence>
<dbReference type="EC" id="3.1.21.10" evidence="14"/>
<keyword evidence="9" id="KW-0378">Hydrolase</keyword>